<dbReference type="AlphaFoldDB" id="A0A194X1Z3"/>
<proteinExistence type="predicted"/>
<evidence type="ECO:0000313" key="1">
    <source>
        <dbReference type="EMBL" id="KUJ14211.1"/>
    </source>
</evidence>
<gene>
    <name evidence="1" type="ORF">LY89DRAFT_736259</name>
</gene>
<reference evidence="1 2" key="1">
    <citation type="submission" date="2015-10" db="EMBL/GenBank/DDBJ databases">
        <title>Full genome of DAOMC 229536 Phialocephala scopiformis, a fungal endophyte of spruce producing the potent anti-insectan compound rugulosin.</title>
        <authorList>
            <consortium name="DOE Joint Genome Institute"/>
            <person name="Walker A.K."/>
            <person name="Frasz S.L."/>
            <person name="Seifert K.A."/>
            <person name="Miller J.D."/>
            <person name="Mondo S.J."/>
            <person name="Labutti K."/>
            <person name="Lipzen A."/>
            <person name="Dockter R."/>
            <person name="Kennedy M."/>
            <person name="Grigoriev I.V."/>
            <person name="Spatafora J.W."/>
        </authorList>
    </citation>
    <scope>NUCLEOTIDE SEQUENCE [LARGE SCALE GENOMIC DNA]</scope>
    <source>
        <strain evidence="1 2">CBS 120377</strain>
    </source>
</reference>
<sequence>MPGTLSKVLQLPTNVPFPRSLDENEDASELQDGGFVSLAVCSEFTEYSAPVQPFEGCQRLSLVSDPLGQPVVFAIGSEQRLHCLVHINGGAHGWKLFDITPEKVDKIKTFDLIEENEEDSDIKVIHIAVAAVSTNGTANIHHASFPLPAATLKSNKVSGFEPQSIKWTAIINNAGLKKISYLLVGPRPSTSASSAPFLITAGSEQQENIAATHYTIDPSSEIEHPWQTFAFSRDADKILEIRPAKLENEFGIYVLFEQQGATECVIDLFGKDGKYTNTRLVLAEKCGKITSMYSNANATRVTDLFLASDKGLGFVNTQKSASSVQTFAENVSFKQVVASEAIDQDSGDTQSKFTIFAVRDQNELHYIQGIRTFKGNKMVFENSGLPIRTSIQQISCQFNAQTNASEVLYLDEQGAALK</sequence>
<dbReference type="Proteomes" id="UP000070700">
    <property type="component" value="Unassembled WGS sequence"/>
</dbReference>
<dbReference type="RefSeq" id="XP_018068566.1">
    <property type="nucleotide sequence ID" value="XM_018220100.1"/>
</dbReference>
<name>A0A194X1Z3_MOLSC</name>
<dbReference type="GeneID" id="28829826"/>
<dbReference type="InParanoid" id="A0A194X1Z3"/>
<dbReference type="OrthoDB" id="3235083at2759"/>
<dbReference type="KEGG" id="psco:LY89DRAFT_736259"/>
<keyword evidence="2" id="KW-1185">Reference proteome</keyword>
<protein>
    <submittedName>
        <fullName evidence="1">Uncharacterized protein</fullName>
    </submittedName>
</protein>
<dbReference type="EMBL" id="KQ947420">
    <property type="protein sequence ID" value="KUJ14211.1"/>
    <property type="molecule type" value="Genomic_DNA"/>
</dbReference>
<organism evidence="1 2">
    <name type="scientific">Mollisia scopiformis</name>
    <name type="common">Conifer needle endophyte fungus</name>
    <name type="synonym">Phialocephala scopiformis</name>
    <dbReference type="NCBI Taxonomy" id="149040"/>
    <lineage>
        <taxon>Eukaryota</taxon>
        <taxon>Fungi</taxon>
        <taxon>Dikarya</taxon>
        <taxon>Ascomycota</taxon>
        <taxon>Pezizomycotina</taxon>
        <taxon>Leotiomycetes</taxon>
        <taxon>Helotiales</taxon>
        <taxon>Mollisiaceae</taxon>
        <taxon>Mollisia</taxon>
    </lineage>
</organism>
<accession>A0A194X1Z3</accession>
<evidence type="ECO:0000313" key="2">
    <source>
        <dbReference type="Proteomes" id="UP000070700"/>
    </source>
</evidence>